<dbReference type="STRING" id="1197717.BED41_06980"/>
<sequence>MDQNYQDSSGKRPLILLGVAVIILVALIVVSLKSGLLGSTFRIDKAVVCVELDRNRLPHKVMNTIQYGTRQVCLWFQYSSASEGNHLEVSWYYGKDLVLSEPLKLMTKDGVRAFYLLREEGTPLPVGKYRVTISSPTKRLSELDFEIIRKN</sequence>
<evidence type="ECO:0000313" key="1">
    <source>
        <dbReference type="EMBL" id="ANZ44847.1"/>
    </source>
</evidence>
<gene>
    <name evidence="1" type="ORF">BED41_06980</name>
</gene>
<proteinExistence type="predicted"/>
<dbReference type="EMBL" id="CP016757">
    <property type="protein sequence ID" value="ANZ44847.1"/>
    <property type="molecule type" value="Genomic_DNA"/>
</dbReference>
<organism evidence="1 2">
    <name type="scientific">Cloacibacillus porcorum</name>
    <dbReference type="NCBI Taxonomy" id="1197717"/>
    <lineage>
        <taxon>Bacteria</taxon>
        <taxon>Thermotogati</taxon>
        <taxon>Synergistota</taxon>
        <taxon>Synergistia</taxon>
        <taxon>Synergistales</taxon>
        <taxon>Synergistaceae</taxon>
        <taxon>Cloacibacillus</taxon>
    </lineage>
</organism>
<dbReference type="KEGG" id="cpor:BED41_06980"/>
<dbReference type="Proteomes" id="UP000093044">
    <property type="component" value="Chromosome"/>
</dbReference>
<dbReference type="RefSeq" id="WP_066744367.1">
    <property type="nucleotide sequence ID" value="NZ_CATWZH010000014.1"/>
</dbReference>
<protein>
    <submittedName>
        <fullName evidence="1">Uncharacterized protein</fullName>
    </submittedName>
</protein>
<reference evidence="1" key="1">
    <citation type="submission" date="2016-08" db="EMBL/GenBank/DDBJ databases">
        <title>Complete genome of Cloacibacillus porcorum.</title>
        <authorList>
            <person name="Looft T."/>
            <person name="Bayles D.O."/>
            <person name="Alt D.P."/>
        </authorList>
    </citation>
    <scope>NUCLEOTIDE SEQUENCE [LARGE SCALE GENOMIC DNA]</scope>
    <source>
        <strain evidence="1">CL-84</strain>
    </source>
</reference>
<keyword evidence="2" id="KW-1185">Reference proteome</keyword>
<name>A0A1B2I4H3_9BACT</name>
<dbReference type="AlphaFoldDB" id="A0A1B2I4H3"/>
<evidence type="ECO:0000313" key="2">
    <source>
        <dbReference type="Proteomes" id="UP000093044"/>
    </source>
</evidence>
<accession>A0A1B2I4H3</accession>